<accession>A0AAV4NM49</accession>
<evidence type="ECO:0000313" key="3">
    <source>
        <dbReference type="Proteomes" id="UP001054945"/>
    </source>
</evidence>
<evidence type="ECO:0000313" key="2">
    <source>
        <dbReference type="EMBL" id="GIX84327.1"/>
    </source>
</evidence>
<name>A0AAV4NM49_CAEEX</name>
<proteinExistence type="predicted"/>
<dbReference type="EMBL" id="BPLR01020950">
    <property type="protein sequence ID" value="GIX84327.1"/>
    <property type="molecule type" value="Genomic_DNA"/>
</dbReference>
<dbReference type="Proteomes" id="UP001054945">
    <property type="component" value="Unassembled WGS sequence"/>
</dbReference>
<comment type="caution">
    <text evidence="2">The sequence shown here is derived from an EMBL/GenBank/DDBJ whole genome shotgun (WGS) entry which is preliminary data.</text>
</comment>
<dbReference type="AlphaFoldDB" id="A0AAV4NM49"/>
<gene>
    <name evidence="2" type="ORF">CEXT_593551</name>
</gene>
<feature type="region of interest" description="Disordered" evidence="1">
    <location>
        <begin position="1"/>
        <end position="65"/>
    </location>
</feature>
<evidence type="ECO:0000256" key="1">
    <source>
        <dbReference type="SAM" id="MobiDB-lite"/>
    </source>
</evidence>
<keyword evidence="3" id="KW-1185">Reference proteome</keyword>
<reference evidence="2 3" key="1">
    <citation type="submission" date="2021-06" db="EMBL/GenBank/DDBJ databases">
        <title>Caerostris extrusa draft genome.</title>
        <authorList>
            <person name="Kono N."/>
            <person name="Arakawa K."/>
        </authorList>
    </citation>
    <scope>NUCLEOTIDE SEQUENCE [LARGE SCALE GENOMIC DNA]</scope>
</reference>
<organism evidence="2 3">
    <name type="scientific">Caerostris extrusa</name>
    <name type="common">Bark spider</name>
    <name type="synonym">Caerostris bankana</name>
    <dbReference type="NCBI Taxonomy" id="172846"/>
    <lineage>
        <taxon>Eukaryota</taxon>
        <taxon>Metazoa</taxon>
        <taxon>Ecdysozoa</taxon>
        <taxon>Arthropoda</taxon>
        <taxon>Chelicerata</taxon>
        <taxon>Arachnida</taxon>
        <taxon>Araneae</taxon>
        <taxon>Araneomorphae</taxon>
        <taxon>Entelegynae</taxon>
        <taxon>Araneoidea</taxon>
        <taxon>Araneidae</taxon>
        <taxon>Caerostris</taxon>
    </lineage>
</organism>
<sequence length="100" mass="11173">MNSESSAVEDYGGGGSKEYNLQRPSTDSLEPTEKQFGEGLPRLPSTTLQIKKKKRRKNPESFTQGMVISERGRVIRSMICVASFINVKMQSRDSTPSSWT</sequence>
<protein>
    <submittedName>
        <fullName evidence="2">Uncharacterized protein</fullName>
    </submittedName>
</protein>